<dbReference type="AlphaFoldDB" id="A0A8J2S6T3"/>
<feature type="compositionally biased region" description="Pro residues" evidence="1">
    <location>
        <begin position="774"/>
        <end position="790"/>
    </location>
</feature>
<dbReference type="EMBL" id="CAKKNE010000001">
    <property type="protein sequence ID" value="CAH0366473.1"/>
    <property type="molecule type" value="Genomic_DNA"/>
</dbReference>
<feature type="compositionally biased region" description="Acidic residues" evidence="1">
    <location>
        <begin position="141"/>
        <end position="156"/>
    </location>
</feature>
<comment type="caution">
    <text evidence="2">The sequence shown here is derived from an EMBL/GenBank/DDBJ whole genome shotgun (WGS) entry which is preliminary data.</text>
</comment>
<dbReference type="InterPro" id="IPR000807">
    <property type="entry name" value="ImidazoleglycerolP_deHydtase"/>
</dbReference>
<proteinExistence type="predicted"/>
<dbReference type="GO" id="GO:0000105">
    <property type="term" value="P:L-histidine biosynthetic process"/>
    <property type="evidence" value="ECO:0007669"/>
    <property type="project" value="InterPro"/>
</dbReference>
<evidence type="ECO:0000313" key="2">
    <source>
        <dbReference type="EMBL" id="CAH0366473.1"/>
    </source>
</evidence>
<protein>
    <submittedName>
        <fullName evidence="2">Uncharacterized protein</fullName>
    </submittedName>
</protein>
<gene>
    <name evidence="2" type="ORF">PECAL_1P29690</name>
</gene>
<feature type="region of interest" description="Disordered" evidence="1">
    <location>
        <begin position="664"/>
        <end position="691"/>
    </location>
</feature>
<feature type="compositionally biased region" description="Polar residues" evidence="1">
    <location>
        <begin position="70"/>
        <end position="85"/>
    </location>
</feature>
<organism evidence="2 3">
    <name type="scientific">Pelagomonas calceolata</name>
    <dbReference type="NCBI Taxonomy" id="35677"/>
    <lineage>
        <taxon>Eukaryota</taxon>
        <taxon>Sar</taxon>
        <taxon>Stramenopiles</taxon>
        <taxon>Ochrophyta</taxon>
        <taxon>Pelagophyceae</taxon>
        <taxon>Pelagomonadales</taxon>
        <taxon>Pelagomonadaceae</taxon>
        <taxon>Pelagomonas</taxon>
    </lineage>
</organism>
<reference evidence="2" key="1">
    <citation type="submission" date="2021-11" db="EMBL/GenBank/DDBJ databases">
        <authorList>
            <consortium name="Genoscope - CEA"/>
            <person name="William W."/>
        </authorList>
    </citation>
    <scope>NUCLEOTIDE SEQUENCE</scope>
</reference>
<feature type="region of interest" description="Disordered" evidence="1">
    <location>
        <begin position="1"/>
        <end position="163"/>
    </location>
</feature>
<feature type="compositionally biased region" description="Low complexity" evidence="1">
    <location>
        <begin position="403"/>
        <end position="433"/>
    </location>
</feature>
<dbReference type="InterPro" id="IPR038494">
    <property type="entry name" value="IGPD_sf"/>
</dbReference>
<feature type="region of interest" description="Disordered" evidence="1">
    <location>
        <begin position="765"/>
        <end position="794"/>
    </location>
</feature>
<evidence type="ECO:0000256" key="1">
    <source>
        <dbReference type="SAM" id="MobiDB-lite"/>
    </source>
</evidence>
<name>A0A8J2S6T3_9STRA</name>
<feature type="region of interest" description="Disordered" evidence="1">
    <location>
        <begin position="450"/>
        <end position="504"/>
    </location>
</feature>
<feature type="region of interest" description="Disordered" evidence="1">
    <location>
        <begin position="608"/>
        <end position="632"/>
    </location>
</feature>
<dbReference type="PANTHER" id="PTHR23133:SF2">
    <property type="entry name" value="IMIDAZOLEGLYCEROL-PHOSPHATE DEHYDRATASE"/>
    <property type="match status" value="1"/>
</dbReference>
<evidence type="ECO:0000313" key="3">
    <source>
        <dbReference type="Proteomes" id="UP000789595"/>
    </source>
</evidence>
<accession>A0A8J2S6T3</accession>
<dbReference type="PANTHER" id="PTHR23133">
    <property type="entry name" value="IMIDAZOLEGLYCEROL-PHOSPHATE DEHYDRATASE HIS7"/>
    <property type="match status" value="1"/>
</dbReference>
<keyword evidence="3" id="KW-1185">Reference proteome</keyword>
<dbReference type="Proteomes" id="UP000789595">
    <property type="component" value="Unassembled WGS sequence"/>
</dbReference>
<feature type="region of interest" description="Disordered" evidence="1">
    <location>
        <begin position="401"/>
        <end position="433"/>
    </location>
</feature>
<dbReference type="GO" id="GO:0004424">
    <property type="term" value="F:imidazoleglycerol-phosphate dehydratase activity"/>
    <property type="evidence" value="ECO:0007669"/>
    <property type="project" value="InterPro"/>
</dbReference>
<feature type="compositionally biased region" description="Low complexity" evidence="1">
    <location>
        <begin position="116"/>
        <end position="140"/>
    </location>
</feature>
<dbReference type="Gene3D" id="3.30.230.40">
    <property type="entry name" value="Imidazole glycerol phosphate dehydratase, domain 1"/>
    <property type="match status" value="2"/>
</dbReference>
<sequence>MWSPAIDRQANQEAEDFFGSFGEAPPPPMPRSPNQTQPQFDDVPLSAAPEEEHRPSVVSAAALGEASPEETAQQHAPPEASTTFGDNPEATAPRHGSLLGRLWGPPSGSTDPEINAPPAEEQPFAAPPQESGEDLGWGVEDLGDDEDEGVWNDEPDTPSPHLETLTNYLMRHNPAKAGNAPRLLKEYSGREQELFANIERKYGEPVITTPPSMPPRVMSATMSNMENASQQPRVPETPQQPTEMRRALSTMENAGMSPSQSWTPAPVTNAVEEAESAEKLFGAQPEEKAVAEMFDAIVEEEAFSGQPPGRVATGELFGGDVAPLAAADAFTAARDAEAHRAASMAGIQPPADAAAAFGAPPTDAAGAFGAPPPEAAAAFAPAPEDQPVELQTEFTFAPAAEQPGDTAFGAPPPDAAAAFAPAPEEQSAAAAFAAPQDAAAAAFGAPPPDASAAFGAPPPDAAAAFGAPPEAAGAFDAPPADAAFPPAPEEPAAAAFGPPPTDAAAAFGAAPEEQAFGAPPTDAAAAFDAPPTAAAEAFGAPEELPAELQTEFTFAPAEEQPAAAAFGAPPDASVAFGGPPPDAAAAFAPALEEPAAASMFGAPPPGDATAAFGAPPEQQPAFGAPPPDAAAAFGAAPEEQPAAAAFGAPPTDAAAQFASAPFGTETQPGAFGAPPPDASAAFGAPPEQPSAAAAFDAPQDAAAMFGAPPEQQASNDGPGVNGHVPPPEDFPPAAAAMFGGVPSTFYESPPAAPVFGSPASFGAEASPAAAEAFEPPPAPPMPAPPSPSTPPASTALEVTVDGTTATARCGAVACTCVVQAPSSSATGLPLLDALVAVLANAADATLSLETTIGGQRQQFNVDYSTASRPHDSALFSCAGAAIGAACRAAFRELGQAKVTVVRGGAVVAATLEGGAGAVVCDAAPYGRAPRGGRLRVGTYRTCLTPLFFEALGLHLGRGLRLASQRTGDARDCLEAAFAACGRLLRVARPGESISCGPRTGAAAACTIDLDQADETSEVATGVAAVDALLKTLADVAGWRLQVRAADRDGDGRALSTDVGAAVGAAVAAAMGTVAGDGAGASGAVTACVARSSEGSLTWDVRVADEYVDESFAAEHVERLFGSFARAAGLRLHVAAPGVLPAADMMEDAARAVGSALREALQPVSI</sequence>
<dbReference type="Pfam" id="PF00475">
    <property type="entry name" value="IGPD"/>
    <property type="match status" value="1"/>
</dbReference>